<reference evidence="3" key="1">
    <citation type="submission" date="2017-07" db="EMBL/GenBank/DDBJ databases">
        <title>Taro Niue Genome Assembly and Annotation.</title>
        <authorList>
            <person name="Atibalentja N."/>
            <person name="Keating K."/>
            <person name="Fields C.J."/>
        </authorList>
    </citation>
    <scope>NUCLEOTIDE SEQUENCE</scope>
    <source>
        <strain evidence="3">Niue_2</strain>
        <tissue evidence="3">Leaf</tissue>
    </source>
</reference>
<dbReference type="InterPro" id="IPR050573">
    <property type="entry name" value="SDH/FRD_Iron-Sulfur"/>
</dbReference>
<keyword evidence="1" id="KW-0812">Transmembrane</keyword>
<dbReference type="GO" id="GO:0051536">
    <property type="term" value="F:iron-sulfur cluster binding"/>
    <property type="evidence" value="ECO:0007669"/>
    <property type="project" value="InterPro"/>
</dbReference>
<dbReference type="PROSITE" id="PS00198">
    <property type="entry name" value="4FE4S_FER_1"/>
    <property type="match status" value="1"/>
</dbReference>
<dbReference type="GO" id="GO:0022904">
    <property type="term" value="P:respiratory electron transport chain"/>
    <property type="evidence" value="ECO:0007669"/>
    <property type="project" value="TreeGrafter"/>
</dbReference>
<feature type="transmembrane region" description="Helical" evidence="1">
    <location>
        <begin position="331"/>
        <end position="347"/>
    </location>
</feature>
<gene>
    <name evidence="3" type="ORF">Taro_044897</name>
</gene>
<dbReference type="GO" id="GO:0009060">
    <property type="term" value="P:aerobic respiration"/>
    <property type="evidence" value="ECO:0007669"/>
    <property type="project" value="TreeGrafter"/>
</dbReference>
<keyword evidence="1" id="KW-1133">Transmembrane helix</keyword>
<dbReference type="GO" id="GO:0005739">
    <property type="term" value="C:mitochondrion"/>
    <property type="evidence" value="ECO:0007669"/>
    <property type="project" value="TreeGrafter"/>
</dbReference>
<dbReference type="PANTHER" id="PTHR11921">
    <property type="entry name" value="SUCCINATE DEHYDROGENASE IRON-SULFUR PROTEIN"/>
    <property type="match status" value="1"/>
</dbReference>
<organism evidence="3 4">
    <name type="scientific">Colocasia esculenta</name>
    <name type="common">Wild taro</name>
    <name type="synonym">Arum esculentum</name>
    <dbReference type="NCBI Taxonomy" id="4460"/>
    <lineage>
        <taxon>Eukaryota</taxon>
        <taxon>Viridiplantae</taxon>
        <taxon>Streptophyta</taxon>
        <taxon>Embryophyta</taxon>
        <taxon>Tracheophyta</taxon>
        <taxon>Spermatophyta</taxon>
        <taxon>Magnoliopsida</taxon>
        <taxon>Liliopsida</taxon>
        <taxon>Araceae</taxon>
        <taxon>Aroideae</taxon>
        <taxon>Colocasieae</taxon>
        <taxon>Colocasia</taxon>
    </lineage>
</organism>
<dbReference type="Gene3D" id="1.10.1060.10">
    <property type="entry name" value="Alpha-helical ferredoxin"/>
    <property type="match status" value="1"/>
</dbReference>
<accession>A0A843X3F1</accession>
<evidence type="ECO:0000313" key="4">
    <source>
        <dbReference type="Proteomes" id="UP000652761"/>
    </source>
</evidence>
<evidence type="ECO:0000313" key="3">
    <source>
        <dbReference type="EMBL" id="MQM11985.1"/>
    </source>
</evidence>
<feature type="transmembrane region" description="Helical" evidence="1">
    <location>
        <begin position="353"/>
        <end position="384"/>
    </location>
</feature>
<protein>
    <recommendedName>
        <fullName evidence="2">4Fe-4S ferredoxin-type domain-containing protein</fullName>
    </recommendedName>
</protein>
<dbReference type="InterPro" id="IPR017900">
    <property type="entry name" value="4Fe4S_Fe_S_CS"/>
</dbReference>
<dbReference type="SUPFAM" id="SSF46548">
    <property type="entry name" value="alpha-helical ferredoxin"/>
    <property type="match status" value="1"/>
</dbReference>
<evidence type="ECO:0000259" key="2">
    <source>
        <dbReference type="PROSITE" id="PS51379"/>
    </source>
</evidence>
<feature type="non-terminal residue" evidence="3">
    <location>
        <position position="391"/>
    </location>
</feature>
<name>A0A843X3F1_COLES</name>
<dbReference type="Proteomes" id="UP000652761">
    <property type="component" value="Unassembled WGS sequence"/>
</dbReference>
<keyword evidence="1" id="KW-0472">Membrane</keyword>
<dbReference type="EMBL" id="NMUH01005163">
    <property type="protein sequence ID" value="MQM11985.1"/>
    <property type="molecule type" value="Genomic_DNA"/>
</dbReference>
<dbReference type="PROSITE" id="PS51379">
    <property type="entry name" value="4FE4S_FER_2"/>
    <property type="match status" value="1"/>
</dbReference>
<dbReference type="PANTHER" id="PTHR11921:SF29">
    <property type="entry name" value="SUCCINATE DEHYDROGENASE [UBIQUINONE] IRON-SULFUR SUBUNIT, MITOCHONDRIAL"/>
    <property type="match status" value="1"/>
</dbReference>
<comment type="caution">
    <text evidence="3">The sequence shown here is derived from an EMBL/GenBank/DDBJ whole genome shotgun (WGS) entry which is preliminary data.</text>
</comment>
<dbReference type="InterPro" id="IPR017896">
    <property type="entry name" value="4Fe4S_Fe-S-bd"/>
</dbReference>
<dbReference type="InterPro" id="IPR009051">
    <property type="entry name" value="Helical_ferredxn"/>
</dbReference>
<sequence>LKRKDSRPVPGKEIPQSKKDRAKLDGMYECILCACCSTSCPSYWWNPELYLGPAALLHAHRLGGPPDWAQSAHRFSAYERDSGVRRVLNATALGVAFTLPLLGGSRLHGCRVSRAGQPADVIKGITTVACVAISFLSRPDYDKAYRDMFGWRDLIAPFLPVALRFDPFEVCHGVGTVVVVVFARVVRLGGLPDWAQSAHRFSACERDSGVRRVLNATALGVAFTLPLLGGSHLHGCRVSRAGQPADVINGIATAAWVVIRVFTCEGDGPGCRDLVATARSVALEFLLRRLYGSRYDGVPVSYRDLITTRPIATCEASALVTHMKRVAHEMGMFYVVIMSFGYPRFFVSQTRVFVVLGVCPGTVCTVEVCVVFLDTLTPVFELYVRLRERRQ</sequence>
<feature type="domain" description="4Fe-4S ferredoxin-type" evidence="2">
    <location>
        <begin position="20"/>
        <end position="50"/>
    </location>
</feature>
<dbReference type="AlphaFoldDB" id="A0A843X3F1"/>
<evidence type="ECO:0000256" key="1">
    <source>
        <dbReference type="SAM" id="Phobius"/>
    </source>
</evidence>
<proteinExistence type="predicted"/>
<keyword evidence="4" id="KW-1185">Reference proteome</keyword>